<name>A0AAV4CRL1_9GAST</name>
<evidence type="ECO:0000313" key="2">
    <source>
        <dbReference type="Proteomes" id="UP000735302"/>
    </source>
</evidence>
<dbReference type="AlphaFoldDB" id="A0AAV4CRL1"/>
<organism evidence="1 2">
    <name type="scientific">Plakobranchus ocellatus</name>
    <dbReference type="NCBI Taxonomy" id="259542"/>
    <lineage>
        <taxon>Eukaryota</taxon>
        <taxon>Metazoa</taxon>
        <taxon>Spiralia</taxon>
        <taxon>Lophotrochozoa</taxon>
        <taxon>Mollusca</taxon>
        <taxon>Gastropoda</taxon>
        <taxon>Heterobranchia</taxon>
        <taxon>Euthyneura</taxon>
        <taxon>Panpulmonata</taxon>
        <taxon>Sacoglossa</taxon>
        <taxon>Placobranchoidea</taxon>
        <taxon>Plakobranchidae</taxon>
        <taxon>Plakobranchus</taxon>
    </lineage>
</organism>
<keyword evidence="2" id="KW-1185">Reference proteome</keyword>
<gene>
    <name evidence="1" type="ORF">PoB_006104200</name>
</gene>
<proteinExistence type="predicted"/>
<evidence type="ECO:0000313" key="1">
    <source>
        <dbReference type="EMBL" id="GFO34537.1"/>
    </source>
</evidence>
<dbReference type="Proteomes" id="UP000735302">
    <property type="component" value="Unassembled WGS sequence"/>
</dbReference>
<dbReference type="EMBL" id="BLXT01006908">
    <property type="protein sequence ID" value="GFO34537.1"/>
    <property type="molecule type" value="Genomic_DNA"/>
</dbReference>
<feature type="non-terminal residue" evidence="1">
    <location>
        <position position="1"/>
    </location>
</feature>
<reference evidence="1 2" key="1">
    <citation type="journal article" date="2021" name="Elife">
        <title>Chloroplast acquisition without the gene transfer in kleptoplastic sea slugs, Plakobranchus ocellatus.</title>
        <authorList>
            <person name="Maeda T."/>
            <person name="Takahashi S."/>
            <person name="Yoshida T."/>
            <person name="Shimamura S."/>
            <person name="Takaki Y."/>
            <person name="Nagai Y."/>
            <person name="Toyoda A."/>
            <person name="Suzuki Y."/>
            <person name="Arimoto A."/>
            <person name="Ishii H."/>
            <person name="Satoh N."/>
            <person name="Nishiyama T."/>
            <person name="Hasebe M."/>
            <person name="Maruyama T."/>
            <person name="Minagawa J."/>
            <person name="Obokata J."/>
            <person name="Shigenobu S."/>
        </authorList>
    </citation>
    <scope>NUCLEOTIDE SEQUENCE [LARGE SCALE GENOMIC DNA]</scope>
</reference>
<comment type="caution">
    <text evidence="1">The sequence shown here is derived from an EMBL/GenBank/DDBJ whole genome shotgun (WGS) entry which is preliminary data.</text>
</comment>
<protein>
    <submittedName>
        <fullName evidence="1">Transmembrane protein 143-like</fullName>
    </submittedName>
</protein>
<keyword evidence="1" id="KW-0472">Membrane</keyword>
<keyword evidence="1" id="KW-0812">Transmembrane</keyword>
<accession>A0AAV4CRL1</accession>
<sequence length="72" mass="8333">IDWTLLLTVVTGTIGFRVWSQYKNRRNMYLADVTRLLYFKISVRPANRPANCGTILENECLSRSPAFDRNVP</sequence>